<comment type="caution">
    <text evidence="1">The sequence shown here is derived from an EMBL/GenBank/DDBJ whole genome shotgun (WGS) entry which is preliminary data.</text>
</comment>
<evidence type="ECO:0000313" key="2">
    <source>
        <dbReference type="Proteomes" id="UP000231383"/>
    </source>
</evidence>
<evidence type="ECO:0000313" key="1">
    <source>
        <dbReference type="EMBL" id="PJC30133.1"/>
    </source>
</evidence>
<dbReference type="AlphaFoldDB" id="A0A2M8EW96"/>
<reference evidence="2" key="1">
    <citation type="submission" date="2017-09" db="EMBL/GenBank/DDBJ databases">
        <title>Depth-based differentiation of microbial function through sediment-hosted aquifers and enrichment of novel symbionts in the deep terrestrial subsurface.</title>
        <authorList>
            <person name="Probst A.J."/>
            <person name="Ladd B."/>
            <person name="Jarett J.K."/>
            <person name="Geller-Mcgrath D.E."/>
            <person name="Sieber C.M.K."/>
            <person name="Emerson J.B."/>
            <person name="Anantharaman K."/>
            <person name="Thomas B.C."/>
            <person name="Malmstrom R."/>
            <person name="Stieglmeier M."/>
            <person name="Klingl A."/>
            <person name="Woyke T."/>
            <person name="Ryan C.M."/>
            <person name="Banfield J.F."/>
        </authorList>
    </citation>
    <scope>NUCLEOTIDE SEQUENCE [LARGE SCALE GENOMIC DNA]</scope>
</reference>
<sequence>MVLVQTPSLEDKRVSVDYLFLRQKRLYILSKRIASEDAEKMEHLFLNILVFGQYICLQF</sequence>
<gene>
    <name evidence="1" type="ORF">CO051_07335</name>
</gene>
<dbReference type="Proteomes" id="UP000231383">
    <property type="component" value="Unassembled WGS sequence"/>
</dbReference>
<accession>A0A2M8EW96</accession>
<proteinExistence type="predicted"/>
<dbReference type="EMBL" id="PFSC01000192">
    <property type="protein sequence ID" value="PJC30133.1"/>
    <property type="molecule type" value="Genomic_DNA"/>
</dbReference>
<name>A0A2M8EW96_9BACT</name>
<organism evidence="1 2">
    <name type="scientific">Candidatus Roizmanbacteria bacterium CG_4_9_14_0_2_um_filter_39_13</name>
    <dbReference type="NCBI Taxonomy" id="1974839"/>
    <lineage>
        <taxon>Bacteria</taxon>
        <taxon>Candidatus Roizmaniibacteriota</taxon>
    </lineage>
</organism>
<protein>
    <submittedName>
        <fullName evidence="1">Uncharacterized protein</fullName>
    </submittedName>
</protein>